<protein>
    <recommendedName>
        <fullName evidence="1">Sacsin/Nov domain-containing protein</fullName>
    </recommendedName>
</protein>
<sequence length="2628" mass="296595">MQIIDRQLDSRIVRDPLDEVRAIKSLLADVYKDAGDGRSLVRELVQNADDACSRQLVFAVLHSGWSNADNSLLHGPALIVANDGPFPYEDQRGLHRAIGGSKSADASKIGRFGLGLKTIFRICESLVYLGAENGVQFPGALNPWAGSDGRSNVDPLHPDWDKVSESDQNRLSVVAIKMLGRFENGLLLWVPLRQKDHLDRARDRLHGIDLFQPKPANLSDWFGQPATLGLLLTQCGHLSQIRAEQLQTPDATDSRKVLAYVSRPDPRDQVWVGRYQNDDQDKYRRFDGQVKTWENGFLWNIIGAEKLGSNTLRDMRRPPWPLEEVWAGGQSEQVPRKALAHAAITVLFQQYESDQVGEVRIRWAVFLPLDDDPTPPQGNHSKIIECMRCTECKGHWEIVLHGYFWPTQDRQSIPGVTDDDIIKEDDLRAKWNRTLRDEILLPLIPQTLSRITERVEEIEARHRLDAIKRSAIVQRHLNQVTRTHLLLPVVSENRVLWQSLPTKELGRKLLSIRNWNSAPQALRVSLVGKILEAESAIIVIDEDAPRLGGTPQAWPSEWFTRLLNSVPISSLKTLSGLKWLKEALTHILSIPTVGSNNLLEILTDWLAKQIGERILAQAIEGKTPDEQAQLRAAWYELFLLVPQAWRVPTAIGAHSAVVELAKVKSIGAGLLPIPLGRAKFDAIEPPSPDMSRLRAALRILGQRLRDEHGASQRVRNARLFLSEDLLTLLPDSILDDELGSLPLLRAHRMPEGRDEAWSITDLRREQIRQRVFAKMDASVDTDSEKLDGKEYVQKPYDPNAATYDLSKALEQPVWLVGDTVAAKYAIPHPYEETLASALLSEHASYSVLPEDRMPLLIRLAKSVLSTKPGVLRAIKTLLTGQYTEPSDPETLYYIRSDDTEREENELTLQLLVELLGTPWIHVHAALIEPLPHAVVQKLGIAAVDSGRFQMILQQALDANVNWLKLERANILHLLRRLHSSTHHELDRWRQMPLHRIVGESRGSIDARSFRASGNFYLLQELMAEVRLIDPDPEVADLYSDLQELDQEGILRLMLISEKPYRFSQQIVQSLMGEDSQSINLPNNKDLIDLLQSRPWLPNSNAVSGIPPNTLLLLPQDLKEIIRPLARNGALGGHFLVDEVEPELWSIAESVVFEVLKRPTILLQIRKLAESIDKTLLPTVEGGAFMILTETNFINEQRVYDALKTNLPDSILGWAVVRVAANNLGIDVTNAASIDAASQRALILLAKTLCGPVSSEWQLKSFKALSVSRPGQESPAGRMFGTLIEAFRPTAQFFQQVLPLINLPTQDGQWQPSSKIARSAAGVARRHRIISSLRAPMGLDSDEPLPSNILIDSPSTSHGTVEALSCYFEEWTSRVPNAAVGAFIALLGNGKDDIISDLAQKWIGEDVEISGLRSPLVENFYVGIHRIEGVRIFVRGQIKTGSKVTAVNLLGEIVEMDADEQIDTIFASDPVRRHSAYGDFWEITLRNVDPASRTSHELLDYLGGTVEYWAVRVLGIDQQVVRTWWSTWGTTSQAQVGPVLASVYAHLPLTLLQLNIQENDTLRNAVLHAQRAQRRREQAQGAQLDHAIRAERKALDSLADLIKDGSEHISFLTDRVRELMERYGYRSDSTLLELVQNADDALAQAAEISESSGRALPVSASRILIRLTETEGQTVIELIHYGRPINETGGTVFPDGIERQWDQDLYFMMLLNLSGKTGEQPGRGVSGATTGRFGLGFKSVHLVSDRPQVVSGFLAFQIAGGLLPIVEPVPNDPNLHPVDGCLATRVRLPLRSDMEHKELIEKVFRRFAPTRALVPVFARQIREVIVEGGPYAGRSDFYARELKGAPGWALGDSEITMSDGRRLRLLRYRPADAGDIKSTAALVVGIHEGTPTTFPPSLPFIWNVTPTSEGWGCGYAINGPFKLDPGRTHVSLDDNATLMVIDMLGESLGNGLIQLNDCLRNNEERSADSDLPVGDEAEAFLGKLWTVLATGIDSPDELRQQLLFRLHCDGRGISAWMAARPVVPSDLPKPFLRCLQPICDMRIEVTTEALENEDVCRAFASIPDVDEIAKRHSVVSRKIARMLQPILRRTMHQLSAGLLLNEVTKEWNQELTQERLAALRPLSSDDVWRAVINDTGQINWAAQLRARSADGEWCVLRRLLLPQNLDEGWVPQEFRDEPRRSSFAPKKVRLEDGYLKTREDLLLFLRLRTRHEVDVPQIASWYVAIPENKRLNALRYLVEGELARDVLKRLRPDDQRPDWLKDFDKVRDMLDSAQLEDWQSQSLLAALFPDSFEQVSVTGDDSRKIEYEEDTITPLQPESAKKLLLRLYQKWSVLEYRTEKIREWRDQWYPAGWPDKRFAEGLRNKKHDEDELQDAWMILFVLGTVQGLGRTKPCQHRGFVEILMDRNAQGVPWWRLLFGRFDQVANSNTWFNQLEDWANRRNGRRLPYDHWLTMLPELFAAWRWLPEYREILMACDRRKTIGPYLLRPREDTEQQLGGSDAPALPLVRYHWLLREMIRFEILKPTETLIETAWPPSRALEQTLCLLGADVNRKRHDFANCAWRFLSQKIGPEKAHFFKCFDLPLLSREFQDDLRAACTREKIYAGDNDAWFDEGSGLLGDVPAENPPVV</sequence>
<dbReference type="InterPro" id="IPR058210">
    <property type="entry name" value="SACS/Nov_dom"/>
</dbReference>
<dbReference type="SUPFAM" id="SSF55874">
    <property type="entry name" value="ATPase domain of HSP90 chaperone/DNA topoisomerase II/histidine kinase"/>
    <property type="match status" value="2"/>
</dbReference>
<comment type="caution">
    <text evidence="2">The sequence shown here is derived from an EMBL/GenBank/DDBJ whole genome shotgun (WGS) entry which is preliminary data.</text>
</comment>
<reference evidence="2 3" key="1">
    <citation type="submission" date="2020-08" db="EMBL/GenBank/DDBJ databases">
        <title>Bridging the membrane lipid divide: bacteria of the FCB group superphylum have the potential to synthesize archaeal ether lipids.</title>
        <authorList>
            <person name="Villanueva L."/>
            <person name="Von Meijenfeldt F.A.B."/>
            <person name="Westbye A.B."/>
            <person name="Yadav S."/>
            <person name="Hopmans E.C."/>
            <person name="Dutilh B.E."/>
            <person name="Sinninghe Damste J.S."/>
        </authorList>
    </citation>
    <scope>NUCLEOTIDE SEQUENCE [LARGE SCALE GENOMIC DNA]</scope>
    <source>
        <strain evidence="2">NIOZ-UU30</strain>
    </source>
</reference>
<evidence type="ECO:0000313" key="2">
    <source>
        <dbReference type="EMBL" id="MBC8360840.1"/>
    </source>
</evidence>
<organism evidence="2 3">
    <name type="scientific">Candidatus Desulfatibia profunda</name>
    <dbReference type="NCBI Taxonomy" id="2841695"/>
    <lineage>
        <taxon>Bacteria</taxon>
        <taxon>Pseudomonadati</taxon>
        <taxon>Thermodesulfobacteriota</taxon>
        <taxon>Desulfobacteria</taxon>
        <taxon>Desulfobacterales</taxon>
        <taxon>Desulfobacterales incertae sedis</taxon>
        <taxon>Candidatus Desulfatibia</taxon>
    </lineage>
</organism>
<dbReference type="NCBIfam" id="NF047352">
    <property type="entry name" value="P_loop_sacsin"/>
    <property type="match status" value="1"/>
</dbReference>
<dbReference type="InterPro" id="IPR036890">
    <property type="entry name" value="HATPase_C_sf"/>
</dbReference>
<evidence type="ECO:0000313" key="3">
    <source>
        <dbReference type="Proteomes" id="UP000603434"/>
    </source>
</evidence>
<dbReference type="Pfam" id="PF25794">
    <property type="entry name" value="SACS"/>
    <property type="match status" value="1"/>
</dbReference>
<feature type="domain" description="Sacsin/Nov" evidence="1">
    <location>
        <begin position="23"/>
        <end position="130"/>
    </location>
</feature>
<accession>A0A8J6NL80</accession>
<dbReference type="InterPro" id="IPR052972">
    <property type="entry name" value="Sacsin_chaperone_reg"/>
</dbReference>
<dbReference type="PANTHER" id="PTHR15600:SF42">
    <property type="entry name" value="SACSIN"/>
    <property type="match status" value="1"/>
</dbReference>
<gene>
    <name evidence="2" type="ORF">H8E23_05540</name>
</gene>
<evidence type="ECO:0000259" key="1">
    <source>
        <dbReference type="Pfam" id="PF25794"/>
    </source>
</evidence>
<name>A0A8J6NL80_9BACT</name>
<dbReference type="EMBL" id="JACNJH010000109">
    <property type="protein sequence ID" value="MBC8360840.1"/>
    <property type="molecule type" value="Genomic_DNA"/>
</dbReference>
<dbReference type="GO" id="GO:0030544">
    <property type="term" value="F:Hsp70 protein binding"/>
    <property type="evidence" value="ECO:0007669"/>
    <property type="project" value="TreeGrafter"/>
</dbReference>
<proteinExistence type="predicted"/>
<dbReference type="Gene3D" id="3.30.565.10">
    <property type="entry name" value="Histidine kinase-like ATPase, C-terminal domain"/>
    <property type="match status" value="1"/>
</dbReference>
<dbReference type="PANTHER" id="PTHR15600">
    <property type="entry name" value="SACSIN"/>
    <property type="match status" value="1"/>
</dbReference>
<dbReference type="Proteomes" id="UP000603434">
    <property type="component" value="Unassembled WGS sequence"/>
</dbReference>